<dbReference type="AlphaFoldDB" id="A0A4S9SKK1"/>
<feature type="region of interest" description="Disordered" evidence="10">
    <location>
        <begin position="296"/>
        <end position="392"/>
    </location>
</feature>
<dbReference type="PANTHER" id="PTHR23341">
    <property type="entry name" value="HIGH MOBILITY GROUP PROTEINS HMG-A AND C"/>
    <property type="match status" value="1"/>
</dbReference>
<evidence type="ECO:0000256" key="1">
    <source>
        <dbReference type="ARBA" id="ARBA00004123"/>
    </source>
</evidence>
<name>A0A4S9SKK1_AURPU</name>
<dbReference type="EMBL" id="QZBM01000657">
    <property type="protein sequence ID" value="THZ11909.1"/>
    <property type="molecule type" value="Genomic_DNA"/>
</dbReference>
<dbReference type="Proteomes" id="UP000308005">
    <property type="component" value="Unassembled WGS sequence"/>
</dbReference>
<sequence>MPDIQGLRTQILANFKFMKWLTDEEVQDCDVITIKKGTSYHALIVRPCCRKPVLRMQQPSPSVRTALKYLLDMTSEHLATIDDMFSKDPAKYPWDEESTEFDLWRARFRVEAAVTPPLSPDPVVVKDERDMSVMRETVVHDPRSRPDAPLADSRAVKRNASVLEDEIADVGIAPSASRRRSARLRRAYLDDRYYRASLADKSSGENICQEDREAKTVKDALAHLLSHTCAYLGRPPNMLGTGSTQQPTSPAVKKTRGRPKSILPSTAATPVKPAVKSNAKKGAVAVKTKVATPIVPAKRGRGRPRKSEVQQPAVASVARPRGRPRKNPAPVEIAGPDVLNGATIAPVKRGRGRPRKSIATPVATTGSKRSASALGDEKPETNKSRKTITDEEMQDRISADELGDEAGLAAPFTPQVWFPTYVSRIARVVYHCIHGGPEGGLTEEEIARRTTLRLEDVIAGIREMSEKSGIVGTADAAGELKWALLDEWDDEDEWEL</sequence>
<evidence type="ECO:0000256" key="9">
    <source>
        <dbReference type="ARBA" id="ARBA00023242"/>
    </source>
</evidence>
<dbReference type="GO" id="GO:0003712">
    <property type="term" value="F:transcription coregulator activity"/>
    <property type="evidence" value="ECO:0007669"/>
    <property type="project" value="TreeGrafter"/>
</dbReference>
<dbReference type="InterPro" id="IPR000637">
    <property type="entry name" value="HMGI/Y_DNA-bd_CS"/>
</dbReference>
<dbReference type="GO" id="GO:0003677">
    <property type="term" value="F:DNA binding"/>
    <property type="evidence" value="ECO:0007669"/>
    <property type="project" value="UniProtKB-KW"/>
</dbReference>
<dbReference type="PANTHER" id="PTHR23341:SF2">
    <property type="entry name" value="HIGH MOBILITY GROUP PROTEIN HMG-12"/>
    <property type="match status" value="1"/>
</dbReference>
<keyword evidence="6" id="KW-0805">Transcription regulation</keyword>
<evidence type="ECO:0000256" key="4">
    <source>
        <dbReference type="ARBA" id="ARBA00022737"/>
    </source>
</evidence>
<dbReference type="SMART" id="SM00384">
    <property type="entry name" value="AT_hook"/>
    <property type="match status" value="4"/>
</dbReference>
<evidence type="ECO:0000256" key="10">
    <source>
        <dbReference type="SAM" id="MobiDB-lite"/>
    </source>
</evidence>
<feature type="compositionally biased region" description="Basic and acidic residues" evidence="10">
    <location>
        <begin position="375"/>
        <end position="392"/>
    </location>
</feature>
<comment type="caution">
    <text evidence="11">The sequence shown here is derived from an EMBL/GenBank/DDBJ whole genome shotgun (WGS) entry which is preliminary data.</text>
</comment>
<keyword evidence="9" id="KW-0539">Nucleus</keyword>
<comment type="subcellular location">
    <subcellularLocation>
        <location evidence="1">Nucleus</location>
    </subcellularLocation>
</comment>
<feature type="region of interest" description="Disordered" evidence="10">
    <location>
        <begin position="240"/>
        <end position="275"/>
    </location>
</feature>
<dbReference type="InterPro" id="IPR017956">
    <property type="entry name" value="AT_hook_DNA-bd_motif"/>
</dbReference>
<dbReference type="PRINTS" id="PR00930">
    <property type="entry name" value="HIGHMOBLTYIY"/>
</dbReference>
<evidence type="ECO:0000256" key="2">
    <source>
        <dbReference type="ARBA" id="ARBA00010812"/>
    </source>
</evidence>
<evidence type="ECO:0000256" key="3">
    <source>
        <dbReference type="ARBA" id="ARBA00022553"/>
    </source>
</evidence>
<evidence type="ECO:0000256" key="5">
    <source>
        <dbReference type="ARBA" id="ARBA00022990"/>
    </source>
</evidence>
<keyword evidence="5" id="KW-0007">Acetylation</keyword>
<evidence type="ECO:0000313" key="11">
    <source>
        <dbReference type="EMBL" id="THZ11909.1"/>
    </source>
</evidence>
<keyword evidence="4" id="KW-0677">Repeat</keyword>
<proteinExistence type="inferred from homology"/>
<dbReference type="InterPro" id="IPR000116">
    <property type="entry name" value="HMGA"/>
</dbReference>
<dbReference type="Pfam" id="PF02178">
    <property type="entry name" value="AT_hook"/>
    <property type="match status" value="4"/>
</dbReference>
<keyword evidence="7" id="KW-0238">DNA-binding</keyword>
<dbReference type="PRINTS" id="PR00929">
    <property type="entry name" value="ATHOOK"/>
</dbReference>
<dbReference type="GO" id="GO:0010557">
    <property type="term" value="P:positive regulation of macromolecule biosynthetic process"/>
    <property type="evidence" value="ECO:0007669"/>
    <property type="project" value="UniProtKB-ARBA"/>
</dbReference>
<evidence type="ECO:0000256" key="8">
    <source>
        <dbReference type="ARBA" id="ARBA00023163"/>
    </source>
</evidence>
<evidence type="ECO:0000256" key="7">
    <source>
        <dbReference type="ARBA" id="ARBA00023125"/>
    </source>
</evidence>
<accession>A0A4S9SKK1</accession>
<dbReference type="GO" id="GO:0000785">
    <property type="term" value="C:chromatin"/>
    <property type="evidence" value="ECO:0007669"/>
    <property type="project" value="InterPro"/>
</dbReference>
<comment type="similarity">
    <text evidence="2">Belongs to the HMGA family.</text>
</comment>
<reference evidence="11 12" key="1">
    <citation type="submission" date="2018-10" db="EMBL/GenBank/DDBJ databases">
        <title>Fifty Aureobasidium pullulans genomes reveal a recombining polyextremotolerant generalist.</title>
        <authorList>
            <person name="Gostincar C."/>
            <person name="Turk M."/>
            <person name="Zajc J."/>
            <person name="Gunde-Cimerman N."/>
        </authorList>
    </citation>
    <scope>NUCLEOTIDE SEQUENCE [LARGE SCALE GENOMIC DNA]</scope>
    <source>
        <strain evidence="11 12">EXF-3863</strain>
    </source>
</reference>
<evidence type="ECO:0000256" key="6">
    <source>
        <dbReference type="ARBA" id="ARBA00023015"/>
    </source>
</evidence>
<dbReference type="PROSITE" id="PS00354">
    <property type="entry name" value="HMGI_Y"/>
    <property type="match status" value="1"/>
</dbReference>
<dbReference type="GO" id="GO:0005634">
    <property type="term" value="C:nucleus"/>
    <property type="evidence" value="ECO:0007669"/>
    <property type="project" value="UniProtKB-SubCell"/>
</dbReference>
<dbReference type="GO" id="GO:0006355">
    <property type="term" value="P:regulation of DNA-templated transcription"/>
    <property type="evidence" value="ECO:0007669"/>
    <property type="project" value="InterPro"/>
</dbReference>
<gene>
    <name evidence="11" type="ORF">D6C91_08898</name>
</gene>
<evidence type="ECO:0000313" key="12">
    <source>
        <dbReference type="Proteomes" id="UP000308005"/>
    </source>
</evidence>
<feature type="compositionally biased region" description="Polar residues" evidence="10">
    <location>
        <begin position="240"/>
        <end position="249"/>
    </location>
</feature>
<protein>
    <submittedName>
        <fullName evidence="11">Uncharacterized protein</fullName>
    </submittedName>
</protein>
<organism evidence="11 12">
    <name type="scientific">Aureobasidium pullulans</name>
    <name type="common">Black yeast</name>
    <name type="synonym">Pullularia pullulans</name>
    <dbReference type="NCBI Taxonomy" id="5580"/>
    <lineage>
        <taxon>Eukaryota</taxon>
        <taxon>Fungi</taxon>
        <taxon>Dikarya</taxon>
        <taxon>Ascomycota</taxon>
        <taxon>Pezizomycotina</taxon>
        <taxon>Dothideomycetes</taxon>
        <taxon>Dothideomycetidae</taxon>
        <taxon>Dothideales</taxon>
        <taxon>Saccotheciaceae</taxon>
        <taxon>Aureobasidium</taxon>
    </lineage>
</organism>
<keyword evidence="8" id="KW-0804">Transcription</keyword>
<keyword evidence="3" id="KW-0597">Phosphoprotein</keyword>